<dbReference type="EMBL" id="FLUV01000875">
    <property type="protein sequence ID" value="SBW21718.1"/>
    <property type="molecule type" value="Genomic_DNA"/>
</dbReference>
<protein>
    <recommendedName>
        <fullName evidence="3">Leucine-binding protein domain-containing protein</fullName>
    </recommendedName>
</protein>
<evidence type="ECO:0000313" key="2">
    <source>
        <dbReference type="Proteomes" id="UP000199013"/>
    </source>
</evidence>
<organism evidence="1 2">
    <name type="scientific">Candidatus Protofrankia californiensis</name>
    <dbReference type="NCBI Taxonomy" id="1839754"/>
    <lineage>
        <taxon>Bacteria</taxon>
        <taxon>Bacillati</taxon>
        <taxon>Actinomycetota</taxon>
        <taxon>Actinomycetes</taxon>
        <taxon>Frankiales</taxon>
        <taxon>Frankiaceae</taxon>
        <taxon>Protofrankia</taxon>
    </lineage>
</organism>
<evidence type="ECO:0000313" key="1">
    <source>
        <dbReference type="EMBL" id="SBW21718.1"/>
    </source>
</evidence>
<proteinExistence type="predicted"/>
<accession>A0A1C3NWY7</accession>
<sequence length="65" mass="7014">MLKSLGDNVNRQSVASAFGKVEYKGVTKLVKFQPNGEVEGANDFIYQVKGGKIIVLGNTVDLIKS</sequence>
<dbReference type="Proteomes" id="UP000199013">
    <property type="component" value="Unassembled WGS sequence"/>
</dbReference>
<name>A0A1C3NWY7_9ACTN</name>
<keyword evidence="2" id="KW-1185">Reference proteome</keyword>
<evidence type="ECO:0008006" key="3">
    <source>
        <dbReference type="Google" id="ProtNLM"/>
    </source>
</evidence>
<reference evidence="2" key="1">
    <citation type="submission" date="2016-02" db="EMBL/GenBank/DDBJ databases">
        <authorList>
            <person name="Wibberg D."/>
        </authorList>
    </citation>
    <scope>NUCLEOTIDE SEQUENCE [LARGE SCALE GENOMIC DNA]</scope>
</reference>
<gene>
    <name evidence="1" type="ORF">FDG2_2098</name>
</gene>
<dbReference type="AlphaFoldDB" id="A0A1C3NWY7"/>